<keyword evidence="11" id="KW-1185">Reference proteome</keyword>
<dbReference type="SUPFAM" id="SSF51445">
    <property type="entry name" value="(Trans)glycosidases"/>
    <property type="match status" value="1"/>
</dbReference>
<proteinExistence type="inferred from homology"/>
<dbReference type="Gene3D" id="2.60.40.1180">
    <property type="entry name" value="Golgi alpha-mannosidase II"/>
    <property type="match status" value="1"/>
</dbReference>
<evidence type="ECO:0000313" key="11">
    <source>
        <dbReference type="Proteomes" id="UP001501734"/>
    </source>
</evidence>
<dbReference type="Gene3D" id="3.20.20.80">
    <property type="entry name" value="Glycosidases"/>
    <property type="match status" value="1"/>
</dbReference>
<comment type="caution">
    <text evidence="10">The sequence shown here is derived from an EMBL/GenBank/DDBJ whole genome shotgun (WGS) entry which is preliminary data.</text>
</comment>
<dbReference type="EC" id="3.2.1.55" evidence="5"/>
<dbReference type="Proteomes" id="UP001501734">
    <property type="component" value="Unassembled WGS sequence"/>
</dbReference>
<accession>A0ABP7V9H2</accession>
<dbReference type="InterPro" id="IPR017853">
    <property type="entry name" value="GH"/>
</dbReference>
<feature type="domain" description="Alpha-L-arabinofuranosidase C-terminal" evidence="9">
    <location>
        <begin position="293"/>
        <end position="493"/>
    </location>
</feature>
<reference evidence="11" key="1">
    <citation type="journal article" date="2019" name="Int. J. Syst. Evol. Microbiol.">
        <title>The Global Catalogue of Microorganisms (GCM) 10K type strain sequencing project: providing services to taxonomists for standard genome sequencing and annotation.</title>
        <authorList>
            <consortium name="The Broad Institute Genomics Platform"/>
            <consortium name="The Broad Institute Genome Sequencing Center for Infectious Disease"/>
            <person name="Wu L."/>
            <person name="Ma J."/>
        </authorList>
    </citation>
    <scope>NUCLEOTIDE SEQUENCE [LARGE SCALE GENOMIC DNA]</scope>
    <source>
        <strain evidence="11">JCM 17250</strain>
    </source>
</reference>
<dbReference type="Pfam" id="PF22848">
    <property type="entry name" value="ASD1_dom"/>
    <property type="match status" value="1"/>
</dbReference>
<dbReference type="SUPFAM" id="SSF51011">
    <property type="entry name" value="Glycosyl hydrolase domain"/>
    <property type="match status" value="1"/>
</dbReference>
<evidence type="ECO:0000256" key="7">
    <source>
        <dbReference type="ARBA" id="ARBA00023277"/>
    </source>
</evidence>
<organism evidence="10 11">
    <name type="scientific">Amphibacillus indicireducens</name>
    <dbReference type="NCBI Taxonomy" id="1076330"/>
    <lineage>
        <taxon>Bacteria</taxon>
        <taxon>Bacillati</taxon>
        <taxon>Bacillota</taxon>
        <taxon>Bacilli</taxon>
        <taxon>Bacillales</taxon>
        <taxon>Bacillaceae</taxon>
        <taxon>Amphibacillus</taxon>
    </lineage>
</organism>
<dbReference type="SMART" id="SM00813">
    <property type="entry name" value="Alpha-L-AF_C"/>
    <property type="match status" value="1"/>
</dbReference>
<evidence type="ECO:0000256" key="4">
    <source>
        <dbReference type="ARBA" id="ARBA00011165"/>
    </source>
</evidence>
<sequence length="504" mass="57475">MSKLKTTMILDKSYQIAKIDERIYGSFIEHLGRAVYGGIYEPGHPEADEQGFRKDVIELVKELNVPIVRYPGGNMVSAYNWEDGVGPKDERPRRLELAWRTIETNEVGTNEFVDWAKKAGSEVMMAVNLGTRGIDAARNLLEYTNHPGGTYWSDLRRSHGYEEPHNIKTWCLGNEMDGPWQIGHKTAYEYGRIANETAKAMKLVDPTIELVACGSSSSEMPTFPEYEATTLDLAYDHVDYISLHQYYGNRSNDPANYLAKNLAMDHFIKSVIATCDYIKAKRRSKKTIKLSFDEWNVWYHSNDADKQIEPWTIAPPQLEDHYNFEDALLVGSLLITFLQHADRVKMAAMAQLVNVIAPIMTENEGRSWKQTIFYPYMHASVYGRGISLKPILSTPKYDSRDFTDVPYVDSAAVYNEEKEEVTIFLVNKHLESGMPIDIDLRSFEDYQLVEHIELVNDDLKAVNTADHQAVQPQHNTNSKLDNGMLTAQLSKTSWNVIRLKKSRG</sequence>
<keyword evidence="7" id="KW-0119">Carbohydrate metabolism</keyword>
<evidence type="ECO:0000256" key="5">
    <source>
        <dbReference type="ARBA" id="ARBA00012670"/>
    </source>
</evidence>
<evidence type="ECO:0000256" key="6">
    <source>
        <dbReference type="ARBA" id="ARBA00022801"/>
    </source>
</evidence>
<evidence type="ECO:0000256" key="1">
    <source>
        <dbReference type="ARBA" id="ARBA00001462"/>
    </source>
</evidence>
<evidence type="ECO:0000259" key="9">
    <source>
        <dbReference type="SMART" id="SM00813"/>
    </source>
</evidence>
<dbReference type="InterPro" id="IPR010720">
    <property type="entry name" value="Alpha-L-AF_C"/>
</dbReference>
<evidence type="ECO:0000256" key="8">
    <source>
        <dbReference type="ARBA" id="ARBA00023295"/>
    </source>
</evidence>
<comment type="pathway">
    <text evidence="2">Glycan metabolism.</text>
</comment>
<dbReference type="PANTHER" id="PTHR43576:SF3">
    <property type="entry name" value="ALPHA-L-ARABINOFURANOSIDASE C"/>
    <property type="match status" value="1"/>
</dbReference>
<name>A0ABP7V9H2_9BACI</name>
<evidence type="ECO:0000256" key="3">
    <source>
        <dbReference type="ARBA" id="ARBA00007186"/>
    </source>
</evidence>
<evidence type="ECO:0000313" key="10">
    <source>
        <dbReference type="EMBL" id="GAA4062016.1"/>
    </source>
</evidence>
<comment type="similarity">
    <text evidence="3">Belongs to the glycosyl hydrolase 51 family.</text>
</comment>
<dbReference type="Pfam" id="PF06964">
    <property type="entry name" value="Alpha-L-AF_C"/>
    <property type="match status" value="1"/>
</dbReference>
<comment type="catalytic activity">
    <reaction evidence="1">
        <text>Hydrolysis of terminal non-reducing alpha-L-arabinofuranoside residues in alpha-L-arabinosides.</text>
        <dbReference type="EC" id="3.2.1.55"/>
    </reaction>
</comment>
<dbReference type="InterPro" id="IPR013780">
    <property type="entry name" value="Glyco_hydro_b"/>
</dbReference>
<gene>
    <name evidence="10" type="primary">abfA</name>
    <name evidence="10" type="ORF">GCM10022410_06170</name>
</gene>
<evidence type="ECO:0000256" key="2">
    <source>
        <dbReference type="ARBA" id="ARBA00004881"/>
    </source>
</evidence>
<comment type="subunit">
    <text evidence="4">Homohexamer; trimer of dimers.</text>
</comment>
<dbReference type="RefSeq" id="WP_344910224.1">
    <property type="nucleotide sequence ID" value="NZ_BAABDL010000031.1"/>
</dbReference>
<keyword evidence="8" id="KW-0326">Glycosidase</keyword>
<dbReference type="InterPro" id="IPR055235">
    <property type="entry name" value="ASD1_cat"/>
</dbReference>
<dbReference type="EMBL" id="BAABDL010000031">
    <property type="protein sequence ID" value="GAA4062016.1"/>
    <property type="molecule type" value="Genomic_DNA"/>
</dbReference>
<protein>
    <recommendedName>
        <fullName evidence="5">non-reducing end alpha-L-arabinofuranosidase</fullName>
        <ecNumber evidence="5">3.2.1.55</ecNumber>
    </recommendedName>
</protein>
<dbReference type="PANTHER" id="PTHR43576">
    <property type="entry name" value="ALPHA-L-ARABINOFURANOSIDASE C-RELATED"/>
    <property type="match status" value="1"/>
</dbReference>
<keyword evidence="6" id="KW-0378">Hydrolase</keyword>